<gene>
    <name evidence="2" type="ORF">A45J_0048</name>
</gene>
<dbReference type="EMBL" id="BLAB01000001">
    <property type="protein sequence ID" value="GER92333.1"/>
    <property type="molecule type" value="Genomic_DNA"/>
</dbReference>
<dbReference type="SUPFAM" id="SSF141371">
    <property type="entry name" value="PilZ domain-like"/>
    <property type="match status" value="1"/>
</dbReference>
<accession>A0A5J4KXS5</accession>
<dbReference type="Gene3D" id="2.40.10.220">
    <property type="entry name" value="predicted glycosyltransferase like domains"/>
    <property type="match status" value="1"/>
</dbReference>
<feature type="domain" description="PilZ" evidence="1">
    <location>
        <begin position="85"/>
        <end position="166"/>
    </location>
</feature>
<sequence>MRNDENYMRMREFSRVDAYVPFAVRLVPPEERPNIKSKISGEAVLAEFQTLTDVEDKVLSDWLKMLNAKLDSIISMLTFQREGFGSLPFEQINISGGGLSFSSKDRYKIGDVLEIKMLIPMMPPVALYIYGEVVKVEPQANSCVTGVKFIAMDEDIRDEIVKFVFRRQREMLREKRR</sequence>
<name>A0A5J4KXS5_9ZZZZ</name>
<proteinExistence type="predicted"/>
<dbReference type="AlphaFoldDB" id="A0A5J4KXS5"/>
<organism evidence="2">
    <name type="scientific">hot springs metagenome</name>
    <dbReference type="NCBI Taxonomy" id="433727"/>
    <lineage>
        <taxon>unclassified sequences</taxon>
        <taxon>metagenomes</taxon>
        <taxon>ecological metagenomes</taxon>
    </lineage>
</organism>
<dbReference type="Pfam" id="PF07238">
    <property type="entry name" value="PilZ"/>
    <property type="match status" value="1"/>
</dbReference>
<dbReference type="GO" id="GO:0035438">
    <property type="term" value="F:cyclic-di-GMP binding"/>
    <property type="evidence" value="ECO:0007669"/>
    <property type="project" value="InterPro"/>
</dbReference>
<evidence type="ECO:0000313" key="2">
    <source>
        <dbReference type="EMBL" id="GER92333.1"/>
    </source>
</evidence>
<protein>
    <submittedName>
        <fullName evidence="2">PilZ domain-containing protein</fullName>
    </submittedName>
</protein>
<comment type="caution">
    <text evidence="2">The sequence shown here is derived from an EMBL/GenBank/DDBJ whole genome shotgun (WGS) entry which is preliminary data.</text>
</comment>
<reference evidence="2" key="1">
    <citation type="submission" date="2019-10" db="EMBL/GenBank/DDBJ databases">
        <title>Metagenomic sequencing of thiosulfate-disproportionating enrichment culture.</title>
        <authorList>
            <person name="Umezawa K."/>
            <person name="Kojima H."/>
            <person name="Fukui M."/>
        </authorList>
    </citation>
    <scope>NUCLEOTIDE SEQUENCE</scope>
    <source>
        <strain evidence="2">45J</strain>
    </source>
</reference>
<dbReference type="InterPro" id="IPR009875">
    <property type="entry name" value="PilZ_domain"/>
</dbReference>
<evidence type="ECO:0000259" key="1">
    <source>
        <dbReference type="Pfam" id="PF07238"/>
    </source>
</evidence>